<accession>A0A5J9UNK4</accession>
<evidence type="ECO:0000313" key="2">
    <source>
        <dbReference type="EMBL" id="TVU25352.1"/>
    </source>
</evidence>
<protein>
    <submittedName>
        <fullName evidence="2">Uncharacterized protein</fullName>
    </submittedName>
</protein>
<dbReference type="Gramene" id="TVU25352">
    <property type="protein sequence ID" value="TVU25352"/>
    <property type="gene ID" value="EJB05_27844"/>
</dbReference>
<organism evidence="2 3">
    <name type="scientific">Eragrostis curvula</name>
    <name type="common">weeping love grass</name>
    <dbReference type="NCBI Taxonomy" id="38414"/>
    <lineage>
        <taxon>Eukaryota</taxon>
        <taxon>Viridiplantae</taxon>
        <taxon>Streptophyta</taxon>
        <taxon>Embryophyta</taxon>
        <taxon>Tracheophyta</taxon>
        <taxon>Spermatophyta</taxon>
        <taxon>Magnoliopsida</taxon>
        <taxon>Liliopsida</taxon>
        <taxon>Poales</taxon>
        <taxon>Poaceae</taxon>
        <taxon>PACMAD clade</taxon>
        <taxon>Chloridoideae</taxon>
        <taxon>Eragrostideae</taxon>
        <taxon>Eragrostidinae</taxon>
        <taxon>Eragrostis</taxon>
    </lineage>
</organism>
<reference evidence="2 3" key="1">
    <citation type="journal article" date="2019" name="Sci. Rep.">
        <title>A high-quality genome of Eragrostis curvula grass provides insights into Poaceae evolution and supports new strategies to enhance forage quality.</title>
        <authorList>
            <person name="Carballo J."/>
            <person name="Santos B.A.C.M."/>
            <person name="Zappacosta D."/>
            <person name="Garbus I."/>
            <person name="Selva J.P."/>
            <person name="Gallo C.A."/>
            <person name="Diaz A."/>
            <person name="Albertini E."/>
            <person name="Caccamo M."/>
            <person name="Echenique V."/>
        </authorList>
    </citation>
    <scope>NUCLEOTIDE SEQUENCE [LARGE SCALE GENOMIC DNA]</scope>
    <source>
        <strain evidence="3">cv. Victoria</strain>
        <tissue evidence="2">Leaf</tissue>
    </source>
</reference>
<keyword evidence="3" id="KW-1185">Reference proteome</keyword>
<evidence type="ECO:0000313" key="3">
    <source>
        <dbReference type="Proteomes" id="UP000324897"/>
    </source>
</evidence>
<comment type="caution">
    <text evidence="2">The sequence shown here is derived from an EMBL/GenBank/DDBJ whole genome shotgun (WGS) entry which is preliminary data.</text>
</comment>
<feature type="compositionally biased region" description="Low complexity" evidence="1">
    <location>
        <begin position="41"/>
        <end position="50"/>
    </location>
</feature>
<feature type="region of interest" description="Disordered" evidence="1">
    <location>
        <begin position="18"/>
        <end position="50"/>
    </location>
</feature>
<gene>
    <name evidence="2" type="ORF">EJB05_27844</name>
</gene>
<dbReference type="AlphaFoldDB" id="A0A5J9UNK4"/>
<name>A0A5J9UNK4_9POAL</name>
<proteinExistence type="predicted"/>
<feature type="non-terminal residue" evidence="2">
    <location>
        <position position="1"/>
    </location>
</feature>
<evidence type="ECO:0000256" key="1">
    <source>
        <dbReference type="SAM" id="MobiDB-lite"/>
    </source>
</evidence>
<dbReference type="Proteomes" id="UP000324897">
    <property type="component" value="Chromosome 2"/>
</dbReference>
<sequence length="94" mass="10358">PPRCVLLPALRLPCTPRRRRRAPHAAAPFFGGSGRPHSIDPASAVPHSSPAALHLHRHLRPSPDLKESRCQVLKVATIHFGMKRKRTIPVLTTS</sequence>
<dbReference type="EMBL" id="RWGY01000013">
    <property type="protein sequence ID" value="TVU25352.1"/>
    <property type="molecule type" value="Genomic_DNA"/>
</dbReference>